<keyword evidence="2" id="KW-0472">Membrane</keyword>
<dbReference type="InterPro" id="IPR004474">
    <property type="entry name" value="LytR_CpsA_psr"/>
</dbReference>
<feature type="domain" description="Cell envelope-related transcriptional attenuator" evidence="3">
    <location>
        <begin position="102"/>
        <end position="260"/>
    </location>
</feature>
<name>A0A6J6UQN0_9ZZZZ</name>
<feature type="transmembrane region" description="Helical" evidence="2">
    <location>
        <begin position="16"/>
        <end position="40"/>
    </location>
</feature>
<evidence type="ECO:0000256" key="2">
    <source>
        <dbReference type="SAM" id="Phobius"/>
    </source>
</evidence>
<feature type="compositionally biased region" description="Low complexity" evidence="1">
    <location>
        <begin position="387"/>
        <end position="401"/>
    </location>
</feature>
<dbReference type="PANTHER" id="PTHR33392">
    <property type="entry name" value="POLYISOPRENYL-TEICHOIC ACID--PEPTIDOGLYCAN TEICHOIC ACID TRANSFERASE TAGU"/>
    <property type="match status" value="1"/>
</dbReference>
<accession>A0A6J6UQN0</accession>
<dbReference type="EMBL" id="CAEZXA010000027">
    <property type="protein sequence ID" value="CAB4670228.1"/>
    <property type="molecule type" value="Genomic_DNA"/>
</dbReference>
<evidence type="ECO:0000313" key="6">
    <source>
        <dbReference type="EMBL" id="CAB4761816.1"/>
    </source>
</evidence>
<dbReference type="AlphaFoldDB" id="A0A6J6UQN0"/>
<evidence type="ECO:0000313" key="4">
    <source>
        <dbReference type="EMBL" id="CAB4367713.1"/>
    </source>
</evidence>
<gene>
    <name evidence="5" type="ORF">UFOPK2334_00479</name>
    <name evidence="6" type="ORF">UFOPK2870_00711</name>
    <name evidence="4" type="ORF">UFOPK4179_00501</name>
    <name evidence="7" type="ORF">UFOPK4293_00851</name>
</gene>
<dbReference type="PANTHER" id="PTHR33392:SF6">
    <property type="entry name" value="POLYISOPRENYL-TEICHOIC ACID--PEPTIDOGLYCAN TEICHOIC ACID TRANSFERASE TAGU"/>
    <property type="match status" value="1"/>
</dbReference>
<dbReference type="InterPro" id="IPR050922">
    <property type="entry name" value="LytR/CpsA/Psr_CW_biosynth"/>
</dbReference>
<evidence type="ECO:0000313" key="5">
    <source>
        <dbReference type="EMBL" id="CAB4670228.1"/>
    </source>
</evidence>
<protein>
    <submittedName>
        <fullName evidence="6">Unannotated protein</fullName>
    </submittedName>
</protein>
<dbReference type="EMBL" id="CAFBQH010000045">
    <property type="protein sequence ID" value="CAB5049797.1"/>
    <property type="molecule type" value="Genomic_DNA"/>
</dbReference>
<dbReference type="EMBL" id="CAEZZL010000046">
    <property type="protein sequence ID" value="CAB4761816.1"/>
    <property type="molecule type" value="Genomic_DNA"/>
</dbReference>
<keyword evidence="2" id="KW-0812">Transmembrane</keyword>
<keyword evidence="2" id="KW-1133">Transmembrane helix</keyword>
<sequence>MSDEIAPRHHSGKQRILLIVNITLAVLTILSGTGLLYANWKLNNRNVVTIDTVDPNINAFDLPVGDLKAKNFLITGSDNNACVAKNSRYAGGFGVRSSYGERSDSIMVIRVNPIDNQAAVLSFPRDMWVTQAGSTRHGRINTNFDKKNPNRLIRTIKENFGIVIDHYVNIDFCAFKEVIDAVGGVRVPFANKARDKRTGFRVSTANVCFNFEGDHALAYMRSRHYQWYDPALKKWRTDPSSDWGRIARQQDFMRRLVKKALDKARSNPRVATGILNAALKNVITDDRLNPLTVLQLGQAMKNFDANTMGSYTMPGLGQVIDKASVIVPDFESDQSKKILSVFQGKASLSTTLKKTSASASSSEFTELAAVIATTSALKTSVSKPRATTTTTSTSTTSTTTTVPSVVIEQNARGIVPPDDPNCQF</sequence>
<dbReference type="NCBIfam" id="TIGR00350">
    <property type="entry name" value="lytR_cpsA_psr"/>
    <property type="match status" value="1"/>
</dbReference>
<evidence type="ECO:0000313" key="7">
    <source>
        <dbReference type="EMBL" id="CAB5049797.1"/>
    </source>
</evidence>
<organism evidence="6">
    <name type="scientific">freshwater metagenome</name>
    <dbReference type="NCBI Taxonomy" id="449393"/>
    <lineage>
        <taxon>unclassified sequences</taxon>
        <taxon>metagenomes</taxon>
        <taxon>ecological metagenomes</taxon>
    </lineage>
</organism>
<dbReference type="Gene3D" id="3.40.630.190">
    <property type="entry name" value="LCP protein"/>
    <property type="match status" value="1"/>
</dbReference>
<dbReference type="EMBL" id="CAETWZ010000032">
    <property type="protein sequence ID" value="CAB4367713.1"/>
    <property type="molecule type" value="Genomic_DNA"/>
</dbReference>
<dbReference type="Pfam" id="PF03816">
    <property type="entry name" value="LytR_cpsA_psr"/>
    <property type="match status" value="1"/>
</dbReference>
<evidence type="ECO:0000256" key="1">
    <source>
        <dbReference type="SAM" id="MobiDB-lite"/>
    </source>
</evidence>
<feature type="region of interest" description="Disordered" evidence="1">
    <location>
        <begin position="381"/>
        <end position="401"/>
    </location>
</feature>
<evidence type="ECO:0000259" key="3">
    <source>
        <dbReference type="Pfam" id="PF03816"/>
    </source>
</evidence>
<reference evidence="6" key="1">
    <citation type="submission" date="2020-05" db="EMBL/GenBank/DDBJ databases">
        <authorList>
            <person name="Chiriac C."/>
            <person name="Salcher M."/>
            <person name="Ghai R."/>
            <person name="Kavagutti S V."/>
        </authorList>
    </citation>
    <scope>NUCLEOTIDE SEQUENCE</scope>
</reference>
<proteinExistence type="predicted"/>